<dbReference type="PANTHER" id="PTHR10281:SF4">
    <property type="entry name" value="NEUFERRICIN"/>
    <property type="match status" value="1"/>
</dbReference>
<dbReference type="InterPro" id="IPR050577">
    <property type="entry name" value="MAPR/NEUFC/NENF-like"/>
</dbReference>
<feature type="chain" id="PRO_5010863543" description="Cytochrome b5 heme-binding domain-containing protein" evidence="2">
    <location>
        <begin position="23"/>
        <end position="277"/>
    </location>
</feature>
<organism evidence="4">
    <name type="scientific">Amphimedon queenslandica</name>
    <name type="common">Sponge</name>
    <dbReference type="NCBI Taxonomy" id="400682"/>
    <lineage>
        <taxon>Eukaryota</taxon>
        <taxon>Metazoa</taxon>
        <taxon>Porifera</taxon>
        <taxon>Demospongiae</taxon>
        <taxon>Heteroscleromorpha</taxon>
        <taxon>Haplosclerida</taxon>
        <taxon>Niphatidae</taxon>
        <taxon>Amphimedon</taxon>
    </lineage>
</organism>
<dbReference type="AlphaFoldDB" id="A0A1X7UR52"/>
<dbReference type="GO" id="GO:0012505">
    <property type="term" value="C:endomembrane system"/>
    <property type="evidence" value="ECO:0007669"/>
    <property type="project" value="TreeGrafter"/>
</dbReference>
<keyword evidence="5" id="KW-1185">Reference proteome</keyword>
<dbReference type="eggNOG" id="KOG1108">
    <property type="taxonomic scope" value="Eukaryota"/>
</dbReference>
<dbReference type="OrthoDB" id="10257697at2759"/>
<dbReference type="InParanoid" id="A0A1X7UR52"/>
<dbReference type="Pfam" id="PF00173">
    <property type="entry name" value="Cyt-b5"/>
    <property type="match status" value="1"/>
</dbReference>
<dbReference type="STRING" id="400682.A0A1X7UR52"/>
<dbReference type="SUPFAM" id="SSF55856">
    <property type="entry name" value="Cytochrome b5-like heme/steroid binding domain"/>
    <property type="match status" value="1"/>
</dbReference>
<dbReference type="InterPro" id="IPR036400">
    <property type="entry name" value="Cyt_B5-like_heme/steroid_sf"/>
</dbReference>
<dbReference type="SMART" id="SM01117">
    <property type="entry name" value="Cyt-b5"/>
    <property type="match status" value="1"/>
</dbReference>
<dbReference type="EnsemblMetazoa" id="XM_003387085.3">
    <property type="protein sequence ID" value="XP_003387133.1"/>
    <property type="gene ID" value="LOC100639570"/>
</dbReference>
<comment type="similarity">
    <text evidence="1">Belongs to the cytochrome b5 family. MAPR subfamily.</text>
</comment>
<reference evidence="5" key="1">
    <citation type="journal article" date="2010" name="Nature">
        <title>The Amphimedon queenslandica genome and the evolution of animal complexity.</title>
        <authorList>
            <person name="Srivastava M."/>
            <person name="Simakov O."/>
            <person name="Chapman J."/>
            <person name="Fahey B."/>
            <person name="Gauthier M.E."/>
            <person name="Mitros T."/>
            <person name="Richards G.S."/>
            <person name="Conaco C."/>
            <person name="Dacre M."/>
            <person name="Hellsten U."/>
            <person name="Larroux C."/>
            <person name="Putnam N.H."/>
            <person name="Stanke M."/>
            <person name="Adamska M."/>
            <person name="Darling A."/>
            <person name="Degnan S.M."/>
            <person name="Oakley T.H."/>
            <person name="Plachetzki D.C."/>
            <person name="Zhai Y."/>
            <person name="Adamski M."/>
            <person name="Calcino A."/>
            <person name="Cummins S.F."/>
            <person name="Goodstein D.M."/>
            <person name="Harris C."/>
            <person name="Jackson D.J."/>
            <person name="Leys S.P."/>
            <person name="Shu S."/>
            <person name="Woodcroft B.J."/>
            <person name="Vervoort M."/>
            <person name="Kosik K.S."/>
            <person name="Manning G."/>
            <person name="Degnan B.M."/>
            <person name="Rokhsar D.S."/>
        </authorList>
    </citation>
    <scope>NUCLEOTIDE SEQUENCE [LARGE SCALE GENOMIC DNA]</scope>
</reference>
<evidence type="ECO:0000313" key="4">
    <source>
        <dbReference type="EnsemblMetazoa" id="Aqu2.1.29877_001"/>
    </source>
</evidence>
<dbReference type="PANTHER" id="PTHR10281">
    <property type="entry name" value="MEMBRANE-ASSOCIATED PROGESTERONE RECEPTOR COMPONENT-RELATED"/>
    <property type="match status" value="1"/>
</dbReference>
<accession>A0A1X7UR52</accession>
<proteinExistence type="inferred from homology"/>
<dbReference type="Proteomes" id="UP000007879">
    <property type="component" value="Unassembled WGS sequence"/>
</dbReference>
<keyword evidence="2" id="KW-0732">Signal</keyword>
<evidence type="ECO:0000259" key="3">
    <source>
        <dbReference type="SMART" id="SM01117"/>
    </source>
</evidence>
<evidence type="ECO:0000256" key="2">
    <source>
        <dbReference type="SAM" id="SignalP"/>
    </source>
</evidence>
<dbReference type="Gene3D" id="3.10.120.10">
    <property type="entry name" value="Cytochrome b5-like heme/steroid binding domain"/>
    <property type="match status" value="1"/>
</dbReference>
<dbReference type="GO" id="GO:0016020">
    <property type="term" value="C:membrane"/>
    <property type="evidence" value="ECO:0007669"/>
    <property type="project" value="TreeGrafter"/>
</dbReference>
<dbReference type="InterPro" id="IPR001199">
    <property type="entry name" value="Cyt_B5-like_heme/steroid-bd"/>
</dbReference>
<feature type="signal peptide" evidence="2">
    <location>
        <begin position="1"/>
        <end position="22"/>
    </location>
</feature>
<evidence type="ECO:0000256" key="1">
    <source>
        <dbReference type="ARBA" id="ARBA00038357"/>
    </source>
</evidence>
<feature type="domain" description="Cytochrome b5 heme-binding" evidence="3">
    <location>
        <begin position="60"/>
        <end position="157"/>
    </location>
</feature>
<dbReference type="EnsemblMetazoa" id="Aqu2.1.29877_001">
    <property type="protein sequence ID" value="Aqu2.1.29877_001"/>
    <property type="gene ID" value="Aqu2.1.29877"/>
</dbReference>
<gene>
    <name evidence="4" type="primary">100639570</name>
</gene>
<evidence type="ECO:0000313" key="5">
    <source>
        <dbReference type="Proteomes" id="UP000007879"/>
    </source>
</evidence>
<protein>
    <recommendedName>
        <fullName evidence="3">Cytochrome b5 heme-binding domain-containing protein</fullName>
    </recommendedName>
</protein>
<sequence>MASYWKALTLLLIFCFLLAIESKETETQGNDSKPQVEYYNPPFDPLTSPALYSKAGTRLVTLNELAVHGSVNGTLRPYWLAIMGRVYDVDKGERHYGPEGGYSFFTGCDGTKAFVTGEFNDDGLTDDTTELTPEQLLDVDGWVQFYEKDYTFVGKLIGRYYDRNGNPTKAYYKYLKRLEKGKELKKDKEEDEREFPPCNSRFTQSTGGTVSCSTKSGGIERDWEGLPRRYFAPGSKSWRCACVHEKHLESPRVQLFPNCPPEAKECPVDSRRSKNEL</sequence>
<dbReference type="KEGG" id="aqu:100639570"/>
<reference evidence="4" key="2">
    <citation type="submission" date="2017-05" db="UniProtKB">
        <authorList>
            <consortium name="EnsemblMetazoa"/>
        </authorList>
    </citation>
    <scope>IDENTIFICATION</scope>
</reference>
<name>A0A1X7UR52_AMPQE</name>